<protein>
    <recommendedName>
        <fullName evidence="3">Lipoprotein</fullName>
    </recommendedName>
</protein>
<reference evidence="1 2" key="1">
    <citation type="submission" date="2019-12" db="EMBL/GenBank/DDBJ databases">
        <title>Genomic-based taxomic classification of the family Erythrobacteraceae.</title>
        <authorList>
            <person name="Xu L."/>
        </authorList>
    </citation>
    <scope>NUCLEOTIDE SEQUENCE [LARGE SCALE GENOMIC DNA]</scope>
    <source>
        <strain evidence="1 2">MCCC 1A09965</strain>
    </source>
</reference>
<dbReference type="RefSeq" id="WP_160670279.1">
    <property type="nucleotide sequence ID" value="NZ_WTYN01000001.1"/>
</dbReference>
<dbReference type="AlphaFoldDB" id="A0A844YCD1"/>
<sequence>MRMIGLMLAAASVASCSEEMSPEEQRTADAADIAAVEALQTPPPQPIVPQPIGYPDIEKHNLYGAGCNFAPEGGGLGAIALAQTKAGYMKIDNAIQRFAPDVGSAKMPLGTRAKYDGTSNSFRLSFLDQKGKQSGMETVDFKAHLVVRNSSDAIVYEADGIAQCGS</sequence>
<gene>
    <name evidence="1" type="ORF">GRI48_01305</name>
</gene>
<organism evidence="1 2">
    <name type="scientific">Qipengyuania oceanensis</name>
    <dbReference type="NCBI Taxonomy" id="1463597"/>
    <lineage>
        <taxon>Bacteria</taxon>
        <taxon>Pseudomonadati</taxon>
        <taxon>Pseudomonadota</taxon>
        <taxon>Alphaproteobacteria</taxon>
        <taxon>Sphingomonadales</taxon>
        <taxon>Erythrobacteraceae</taxon>
        <taxon>Qipengyuania</taxon>
    </lineage>
</organism>
<dbReference type="Proteomes" id="UP000445582">
    <property type="component" value="Unassembled WGS sequence"/>
</dbReference>
<evidence type="ECO:0000313" key="2">
    <source>
        <dbReference type="Proteomes" id="UP000445582"/>
    </source>
</evidence>
<keyword evidence="2" id="KW-1185">Reference proteome</keyword>
<name>A0A844YCD1_9SPHN</name>
<evidence type="ECO:0000313" key="1">
    <source>
        <dbReference type="EMBL" id="MXO61637.1"/>
    </source>
</evidence>
<evidence type="ECO:0008006" key="3">
    <source>
        <dbReference type="Google" id="ProtNLM"/>
    </source>
</evidence>
<dbReference type="OrthoDB" id="7504757at2"/>
<accession>A0A844YCD1</accession>
<dbReference type="PROSITE" id="PS51257">
    <property type="entry name" value="PROKAR_LIPOPROTEIN"/>
    <property type="match status" value="1"/>
</dbReference>
<proteinExistence type="predicted"/>
<dbReference type="EMBL" id="WTYN01000001">
    <property type="protein sequence ID" value="MXO61637.1"/>
    <property type="molecule type" value="Genomic_DNA"/>
</dbReference>
<comment type="caution">
    <text evidence="1">The sequence shown here is derived from an EMBL/GenBank/DDBJ whole genome shotgun (WGS) entry which is preliminary data.</text>
</comment>